<comment type="caution">
    <text evidence="1">The sequence shown here is derived from an EMBL/GenBank/DDBJ whole genome shotgun (WGS) entry which is preliminary data.</text>
</comment>
<name>A0ABV1X1M8_9ACTN</name>
<evidence type="ECO:0000313" key="1">
    <source>
        <dbReference type="EMBL" id="MER7182918.1"/>
    </source>
</evidence>
<accession>A0ABV1X1M8</accession>
<keyword evidence="2" id="KW-1185">Reference proteome</keyword>
<evidence type="ECO:0000313" key="2">
    <source>
        <dbReference type="Proteomes" id="UP001474181"/>
    </source>
</evidence>
<dbReference type="RefSeq" id="WP_350783941.1">
    <property type="nucleotide sequence ID" value="NZ_JBEPEK010000209.1"/>
</dbReference>
<proteinExistence type="predicted"/>
<dbReference type="EMBL" id="JBEPEK010000209">
    <property type="protein sequence ID" value="MER7182918.1"/>
    <property type="molecule type" value="Genomic_DNA"/>
</dbReference>
<reference evidence="1 2" key="1">
    <citation type="submission" date="2024-06" db="EMBL/GenBank/DDBJ databases">
        <title>The Natural Products Discovery Center: Release of the First 8490 Sequenced Strains for Exploring Actinobacteria Biosynthetic Diversity.</title>
        <authorList>
            <person name="Kalkreuter E."/>
            <person name="Kautsar S.A."/>
            <person name="Yang D."/>
            <person name="Bader C.D."/>
            <person name="Teijaro C.N."/>
            <person name="Fluegel L."/>
            <person name="Davis C.M."/>
            <person name="Simpson J.R."/>
            <person name="Lauterbach L."/>
            <person name="Steele A.D."/>
            <person name="Gui C."/>
            <person name="Meng S."/>
            <person name="Li G."/>
            <person name="Viehrig K."/>
            <person name="Ye F."/>
            <person name="Su P."/>
            <person name="Kiefer A.F."/>
            <person name="Nichols A."/>
            <person name="Cepeda A.J."/>
            <person name="Yan W."/>
            <person name="Fan B."/>
            <person name="Jiang Y."/>
            <person name="Adhikari A."/>
            <person name="Zheng C.-J."/>
            <person name="Schuster L."/>
            <person name="Cowan T.M."/>
            <person name="Smanski M.J."/>
            <person name="Chevrette M.G."/>
            <person name="De Carvalho L.P.S."/>
            <person name="Shen B."/>
        </authorList>
    </citation>
    <scope>NUCLEOTIDE SEQUENCE [LARGE SCALE GENOMIC DNA]</scope>
    <source>
        <strain evidence="1 2">NPDC000234</strain>
    </source>
</reference>
<dbReference type="Proteomes" id="UP001474181">
    <property type="component" value="Unassembled WGS sequence"/>
</dbReference>
<gene>
    <name evidence="1" type="ORF">ABT404_26190</name>
</gene>
<sequence>MNTLDDVLVKMDRPAVLRRVQVADAEYSRTGSIADADRILKSDAHVAASAPMTQVQAAAFHRGVREDLARELGRWIGDVPDEVLAKLDAAELVDRCEYAQGLMERGRANPQPGMIYGYLDRAQKVMRSLPRAEVEAEATRLEKAAMLLDDRRLAQGYQDRARQLREGNPQAPAVERRGWVGKALRGSDSEVLYKAEVLALVAASRPLPRR</sequence>
<protein>
    <submittedName>
        <fullName evidence="1">Uncharacterized protein</fullName>
    </submittedName>
</protein>
<organism evidence="1 2">
    <name type="scientific">Streptomyces hyaluromycini</name>
    <dbReference type="NCBI Taxonomy" id="1377993"/>
    <lineage>
        <taxon>Bacteria</taxon>
        <taxon>Bacillati</taxon>
        <taxon>Actinomycetota</taxon>
        <taxon>Actinomycetes</taxon>
        <taxon>Kitasatosporales</taxon>
        <taxon>Streptomycetaceae</taxon>
        <taxon>Streptomyces</taxon>
    </lineage>
</organism>